<dbReference type="EMBL" id="JAHLQL010000005">
    <property type="protein sequence ID" value="MBU5592866.1"/>
    <property type="molecule type" value="Genomic_DNA"/>
</dbReference>
<dbReference type="RefSeq" id="WP_216457563.1">
    <property type="nucleotide sequence ID" value="NZ_JAHLQL010000005.1"/>
</dbReference>
<evidence type="ECO:0000256" key="2">
    <source>
        <dbReference type="ARBA" id="ARBA00022475"/>
    </source>
</evidence>
<keyword evidence="4 6" id="KW-1133">Transmembrane helix</keyword>
<feature type="transmembrane region" description="Helical" evidence="6">
    <location>
        <begin position="271"/>
        <end position="297"/>
    </location>
</feature>
<accession>A0ABS6F2Z0</accession>
<comment type="caution">
    <text evidence="7">The sequence shown here is derived from an EMBL/GenBank/DDBJ whole genome shotgun (WGS) entry which is preliminary data.</text>
</comment>
<keyword evidence="5 6" id="KW-0472">Membrane</keyword>
<feature type="transmembrane region" description="Helical" evidence="6">
    <location>
        <begin position="327"/>
        <end position="346"/>
    </location>
</feature>
<evidence type="ECO:0000256" key="3">
    <source>
        <dbReference type="ARBA" id="ARBA00022692"/>
    </source>
</evidence>
<feature type="transmembrane region" description="Helical" evidence="6">
    <location>
        <begin position="231"/>
        <end position="251"/>
    </location>
</feature>
<reference evidence="7 8" key="1">
    <citation type="submission" date="2021-06" db="EMBL/GenBank/DDBJ databases">
        <authorList>
            <person name="Sun Q."/>
            <person name="Li D."/>
        </authorList>
    </citation>
    <scope>NUCLEOTIDE SEQUENCE [LARGE SCALE GENOMIC DNA]</scope>
    <source>
        <strain evidence="7 8">MSJ-4</strain>
    </source>
</reference>
<dbReference type="Pfam" id="PF13520">
    <property type="entry name" value="AA_permease_2"/>
    <property type="match status" value="1"/>
</dbReference>
<feature type="transmembrane region" description="Helical" evidence="6">
    <location>
        <begin position="127"/>
        <end position="145"/>
    </location>
</feature>
<evidence type="ECO:0000256" key="5">
    <source>
        <dbReference type="ARBA" id="ARBA00023136"/>
    </source>
</evidence>
<evidence type="ECO:0000313" key="7">
    <source>
        <dbReference type="EMBL" id="MBU5592866.1"/>
    </source>
</evidence>
<feature type="transmembrane region" description="Helical" evidence="6">
    <location>
        <begin position="12"/>
        <end position="34"/>
    </location>
</feature>
<evidence type="ECO:0000256" key="6">
    <source>
        <dbReference type="SAM" id="Phobius"/>
    </source>
</evidence>
<organism evidence="7 8">
    <name type="scientific">Clostridium simiarum</name>
    <dbReference type="NCBI Taxonomy" id="2841506"/>
    <lineage>
        <taxon>Bacteria</taxon>
        <taxon>Bacillati</taxon>
        <taxon>Bacillota</taxon>
        <taxon>Clostridia</taxon>
        <taxon>Eubacteriales</taxon>
        <taxon>Clostridiaceae</taxon>
        <taxon>Clostridium</taxon>
    </lineage>
</organism>
<evidence type="ECO:0000313" key="8">
    <source>
        <dbReference type="Proteomes" id="UP000736583"/>
    </source>
</evidence>
<keyword evidence="3 6" id="KW-0812">Transmembrane</keyword>
<dbReference type="PIRSF" id="PIRSF006060">
    <property type="entry name" value="AA_transporter"/>
    <property type="match status" value="1"/>
</dbReference>
<sequence>MEQNEELKKELGLFMATALVVGNMMGSGIFMLPATLAQKSGPGATMMAWGITGIGSIFLALSFANLGSIIPKTGGPYEFSKVAFGDFVGFMNAWLYWNGCWIGNAAIIIAVASYVGFLFPVVATNPMLGFICTSSILWIFTLLNIKGVKLAARVQTASTIIKIALFIFFVIIAGLNFNIVNITPLFPEGKGLETVPAAATATLWAFTGLETAAVTGGEIKNGEKNIKRSTIIGMIISTIFYMLISFAAMGAMSQNSLITSNAPLVDIFSRYLGSGAGIYIGIFALLSLVGTTIGWLLSTARVSYAAGVDGVFPHVFSKIHPKYKTPYASLIISGVLVNILLLMNFTKGFGSAFTFVSLLATLSYLPIYALATAAEILLVVKHKKKINILNFIKSSIVPLMGFIYALWTIYGSGAETVMYGFLLLLSGIPFYLYMNIKNRSIKTEVKKENLNNLDMPI</sequence>
<feature type="transmembrane region" description="Helical" evidence="6">
    <location>
        <begin position="157"/>
        <end position="177"/>
    </location>
</feature>
<gene>
    <name evidence="7" type="ORF">KQI89_14020</name>
</gene>
<dbReference type="InterPro" id="IPR002293">
    <property type="entry name" value="AA/rel_permease1"/>
</dbReference>
<proteinExistence type="predicted"/>
<evidence type="ECO:0000256" key="1">
    <source>
        <dbReference type="ARBA" id="ARBA00004651"/>
    </source>
</evidence>
<keyword evidence="8" id="KW-1185">Reference proteome</keyword>
<name>A0ABS6F2Z0_9CLOT</name>
<dbReference type="PANTHER" id="PTHR42770:SF18">
    <property type="entry name" value="ARGININE_AGMATINE ANTIPORTER"/>
    <property type="match status" value="1"/>
</dbReference>
<feature type="transmembrane region" description="Helical" evidence="6">
    <location>
        <begin position="352"/>
        <end position="379"/>
    </location>
</feature>
<comment type="subcellular location">
    <subcellularLocation>
        <location evidence="1">Cell membrane</location>
        <topology evidence="1">Multi-pass membrane protein</topology>
    </subcellularLocation>
</comment>
<evidence type="ECO:0000256" key="4">
    <source>
        <dbReference type="ARBA" id="ARBA00022989"/>
    </source>
</evidence>
<keyword evidence="2" id="KW-1003">Cell membrane</keyword>
<feature type="transmembrane region" description="Helical" evidence="6">
    <location>
        <begin position="391"/>
        <end position="410"/>
    </location>
</feature>
<protein>
    <submittedName>
        <fullName evidence="7">Amino acid permease</fullName>
    </submittedName>
</protein>
<dbReference type="InterPro" id="IPR050367">
    <property type="entry name" value="APC_superfamily"/>
</dbReference>
<feature type="transmembrane region" description="Helical" evidence="6">
    <location>
        <begin position="197"/>
        <end position="219"/>
    </location>
</feature>
<feature type="transmembrane region" description="Helical" evidence="6">
    <location>
        <begin position="46"/>
        <end position="66"/>
    </location>
</feature>
<feature type="transmembrane region" description="Helical" evidence="6">
    <location>
        <begin position="101"/>
        <end position="121"/>
    </location>
</feature>
<dbReference type="PANTHER" id="PTHR42770">
    <property type="entry name" value="AMINO ACID TRANSPORTER-RELATED"/>
    <property type="match status" value="1"/>
</dbReference>
<feature type="transmembrane region" description="Helical" evidence="6">
    <location>
        <begin position="416"/>
        <end position="434"/>
    </location>
</feature>
<dbReference type="Proteomes" id="UP000736583">
    <property type="component" value="Unassembled WGS sequence"/>
</dbReference>